<dbReference type="Proteomes" id="UP000729402">
    <property type="component" value="Unassembled WGS sequence"/>
</dbReference>
<evidence type="ECO:0000313" key="2">
    <source>
        <dbReference type="EMBL" id="KAG8080191.1"/>
    </source>
</evidence>
<gene>
    <name evidence="2" type="ORF">GUJ93_ZPchr0007g3559</name>
</gene>
<sequence>MDGDGDNDGRADVLVASAEAEISGAVVPSGRRRSPQRPPRQPPRPHPPLPPPPPLPREPRRLCRSRAHLRPLPTLARPLGSRSPYLSSTASTPTACARVHAALAARARAVAAPDITRLHVYYFSRDLLPPTASWLSLAPPILSGLLVIQDWQASMAANELPAGIIETRTFELLCFKKAIKISLHLEFLTLLLPPSGAFNALTALHLKRIRIDGN</sequence>
<comment type="caution">
    <text evidence="2">The sequence shown here is derived from an EMBL/GenBank/DDBJ whole genome shotgun (WGS) entry which is preliminary data.</text>
</comment>
<organism evidence="2 3">
    <name type="scientific">Zizania palustris</name>
    <name type="common">Northern wild rice</name>
    <dbReference type="NCBI Taxonomy" id="103762"/>
    <lineage>
        <taxon>Eukaryota</taxon>
        <taxon>Viridiplantae</taxon>
        <taxon>Streptophyta</taxon>
        <taxon>Embryophyta</taxon>
        <taxon>Tracheophyta</taxon>
        <taxon>Spermatophyta</taxon>
        <taxon>Magnoliopsida</taxon>
        <taxon>Liliopsida</taxon>
        <taxon>Poales</taxon>
        <taxon>Poaceae</taxon>
        <taxon>BOP clade</taxon>
        <taxon>Oryzoideae</taxon>
        <taxon>Oryzeae</taxon>
        <taxon>Zizaniinae</taxon>
        <taxon>Zizania</taxon>
    </lineage>
</organism>
<name>A0A8J5VZ78_ZIZPA</name>
<evidence type="ECO:0000313" key="3">
    <source>
        <dbReference type="Proteomes" id="UP000729402"/>
    </source>
</evidence>
<accession>A0A8J5VZ78</accession>
<reference evidence="2" key="1">
    <citation type="journal article" date="2021" name="bioRxiv">
        <title>Whole Genome Assembly and Annotation of Northern Wild Rice, Zizania palustris L., Supports a Whole Genome Duplication in the Zizania Genus.</title>
        <authorList>
            <person name="Haas M."/>
            <person name="Kono T."/>
            <person name="Macchietto M."/>
            <person name="Millas R."/>
            <person name="McGilp L."/>
            <person name="Shao M."/>
            <person name="Duquette J."/>
            <person name="Hirsch C.N."/>
            <person name="Kimball J."/>
        </authorList>
    </citation>
    <scope>NUCLEOTIDE SEQUENCE</scope>
    <source>
        <tissue evidence="2">Fresh leaf tissue</tissue>
    </source>
</reference>
<dbReference type="EMBL" id="JAAALK010000282">
    <property type="protein sequence ID" value="KAG8080191.1"/>
    <property type="molecule type" value="Genomic_DNA"/>
</dbReference>
<feature type="compositionally biased region" description="Pro residues" evidence="1">
    <location>
        <begin position="36"/>
        <end position="56"/>
    </location>
</feature>
<proteinExistence type="predicted"/>
<reference evidence="2" key="2">
    <citation type="submission" date="2021-02" db="EMBL/GenBank/DDBJ databases">
        <authorList>
            <person name="Kimball J.A."/>
            <person name="Haas M.W."/>
            <person name="Macchietto M."/>
            <person name="Kono T."/>
            <person name="Duquette J."/>
            <person name="Shao M."/>
        </authorList>
    </citation>
    <scope>NUCLEOTIDE SEQUENCE</scope>
    <source>
        <tissue evidence="2">Fresh leaf tissue</tissue>
    </source>
</reference>
<dbReference type="AlphaFoldDB" id="A0A8J5VZ78"/>
<keyword evidence="3" id="KW-1185">Reference proteome</keyword>
<feature type="region of interest" description="Disordered" evidence="1">
    <location>
        <begin position="1"/>
        <end position="60"/>
    </location>
</feature>
<evidence type="ECO:0000256" key="1">
    <source>
        <dbReference type="SAM" id="MobiDB-lite"/>
    </source>
</evidence>
<protein>
    <submittedName>
        <fullName evidence="2">Uncharacterized protein</fullName>
    </submittedName>
</protein>